<gene>
    <name evidence="2" type="ORF">ALQ04_04009</name>
</gene>
<evidence type="ECO:0000313" key="3">
    <source>
        <dbReference type="Proteomes" id="UP000277236"/>
    </source>
</evidence>
<name>A0A3M4M8Y9_PSECI</name>
<sequence>MLTGAGSFDGGVECQQVGLVCDAFDHLDNVEDAFGLLVQRADHLRRLLGRTGDTVHVADHLMDHPAAIAGQFFGLAGHVQGALGMPGNVFDAGGHLTGRCGHGAGCGTLLLAAVCHFMAAAAQLLAHAGDAMGIAAHHFDHAAQVTLHGRQTANQHARLIALPRLDDRLAQVAVGNTLGNPAGGLQRPHDAANDPESLSDQQYQAGNQYCAKGHIGVIDGLSGFFSGLLRAAFDYLAETGHLVFQLAECLVEDSQFLLGTFGVVERQPDNPFASRDIGFQAGLDLVQARLDGVIDRQLEVFVEYLAKQRRMFSNRAAHFILAAVAFPQADQHCREHIGAQGVVHHVGFKVVTQRGHADLVVFHRSSHPGIAQITDQTHDQDGKHASTHQQKQA</sequence>
<dbReference type="Proteomes" id="UP000277236">
    <property type="component" value="Unassembled WGS sequence"/>
</dbReference>
<reference evidence="2 3" key="1">
    <citation type="submission" date="2018-08" db="EMBL/GenBank/DDBJ databases">
        <title>Recombination of ecologically and evolutionarily significant loci maintains genetic cohesion in the Pseudomonas syringae species complex.</title>
        <authorList>
            <person name="Dillon M."/>
            <person name="Thakur S."/>
            <person name="Almeida R.N.D."/>
            <person name="Weir B.S."/>
            <person name="Guttman D.S."/>
        </authorList>
    </citation>
    <scope>NUCLEOTIDE SEQUENCE [LARGE SCALE GENOMIC DNA]</scope>
    <source>
        <strain evidence="2 3">ICMP 3353</strain>
    </source>
</reference>
<evidence type="ECO:0000313" key="2">
    <source>
        <dbReference type="EMBL" id="RMQ50282.1"/>
    </source>
</evidence>
<protein>
    <submittedName>
        <fullName evidence="2">Uncharacterized protein</fullName>
    </submittedName>
</protein>
<dbReference type="AlphaFoldDB" id="A0A3M4M8Y9"/>
<comment type="caution">
    <text evidence="2">The sequence shown here is derived from an EMBL/GenBank/DDBJ whole genome shotgun (WGS) entry which is preliminary data.</text>
</comment>
<organism evidence="2 3">
    <name type="scientific">Pseudomonas cichorii</name>
    <dbReference type="NCBI Taxonomy" id="36746"/>
    <lineage>
        <taxon>Bacteria</taxon>
        <taxon>Pseudomonadati</taxon>
        <taxon>Pseudomonadota</taxon>
        <taxon>Gammaproteobacteria</taxon>
        <taxon>Pseudomonadales</taxon>
        <taxon>Pseudomonadaceae</taxon>
        <taxon>Pseudomonas</taxon>
    </lineage>
</organism>
<feature type="region of interest" description="Disordered" evidence="1">
    <location>
        <begin position="179"/>
        <end position="198"/>
    </location>
</feature>
<dbReference type="EMBL" id="RBRE01000012">
    <property type="protein sequence ID" value="RMQ50282.1"/>
    <property type="molecule type" value="Genomic_DNA"/>
</dbReference>
<accession>A0A3M4M8Y9</accession>
<proteinExistence type="predicted"/>
<evidence type="ECO:0000256" key="1">
    <source>
        <dbReference type="SAM" id="MobiDB-lite"/>
    </source>
</evidence>